<proteinExistence type="predicted"/>
<comment type="caution">
    <text evidence="1">The sequence shown here is derived from an EMBL/GenBank/DDBJ whole genome shotgun (WGS) entry which is preliminary data.</text>
</comment>
<organism evidence="1">
    <name type="scientific">Ophidiomyces ophidiicola</name>
    <dbReference type="NCBI Taxonomy" id="1387563"/>
    <lineage>
        <taxon>Eukaryota</taxon>
        <taxon>Fungi</taxon>
        <taxon>Dikarya</taxon>
        <taxon>Ascomycota</taxon>
        <taxon>Pezizomycotina</taxon>
        <taxon>Eurotiomycetes</taxon>
        <taxon>Eurotiomycetidae</taxon>
        <taxon>Onygenales</taxon>
        <taxon>Onygenaceae</taxon>
        <taxon>Ophidiomyces</taxon>
    </lineage>
</organism>
<name>A0ACB8UN38_9EURO</name>
<evidence type="ECO:0000313" key="1">
    <source>
        <dbReference type="EMBL" id="KAI2381671.1"/>
    </source>
</evidence>
<dbReference type="EMBL" id="JALBCA010000189">
    <property type="protein sequence ID" value="KAI2381671.1"/>
    <property type="molecule type" value="Genomic_DNA"/>
</dbReference>
<protein>
    <submittedName>
        <fullName evidence="1">Uncharacterized protein</fullName>
    </submittedName>
</protein>
<reference evidence="1" key="1">
    <citation type="journal article" date="2022" name="bioRxiv">
        <title>Population genetic analysis of Ophidiomyces ophidiicola, the causative agent of snake fungal disease, indicates recent introductions to the USA.</title>
        <authorList>
            <person name="Ladner J.T."/>
            <person name="Palmer J.M."/>
            <person name="Ettinger C.L."/>
            <person name="Stajich J.E."/>
            <person name="Farrell T.M."/>
            <person name="Glorioso B.M."/>
            <person name="Lawson B."/>
            <person name="Price S.J."/>
            <person name="Stengle A.G."/>
            <person name="Grear D.A."/>
            <person name="Lorch J.M."/>
        </authorList>
    </citation>
    <scope>NUCLEOTIDE SEQUENCE</scope>
    <source>
        <strain evidence="1">NWHC 24266-5</strain>
    </source>
</reference>
<sequence length="280" mass="30166">MRLAHLHIPELIPFAHASRLQHTLVSRLLAYKKVSNSSQSTPAPDPTILTFTPHPVYTTGRRDLPSTPNADHSLTVPQTLSLPASLKPIRHILTASPPLAEYHATLRGGQTTYHGPGQLVAYTILDLRKLRIGPRAHIRLLEESVLEVLATYGVKGMLNEDPGVWVKTAAQAGSVGPEASLKKIAAVGVHLRRFVSSYGVGLNVTEEPIWYLRQIVACGLEGRGATSIEGQNAAVKGGLGEVADGFVKAFVGRINEGTASGGIGPKIDEVYRMEERDLLD</sequence>
<accession>A0ACB8UN38</accession>
<gene>
    <name evidence="1" type="ORF">LOY88_006671</name>
</gene>